<keyword evidence="4 6" id="KW-1133">Transmembrane helix</keyword>
<feature type="transmembrane region" description="Helical" evidence="6">
    <location>
        <begin position="245"/>
        <end position="261"/>
    </location>
</feature>
<keyword evidence="6" id="KW-0378">Hydrolase</keyword>
<proteinExistence type="inferred from homology"/>
<accession>A0A1Q3AUQ4</accession>
<dbReference type="GO" id="GO:0006508">
    <property type="term" value="P:proteolysis"/>
    <property type="evidence" value="ECO:0007669"/>
    <property type="project" value="UniProtKB-KW"/>
</dbReference>
<evidence type="ECO:0000256" key="1">
    <source>
        <dbReference type="ARBA" id="ARBA00004141"/>
    </source>
</evidence>
<feature type="domain" description="Peptidase S54 rhomboid" evidence="8">
    <location>
        <begin position="123"/>
        <end position="259"/>
    </location>
</feature>
<keyword evidence="6" id="KW-0645">Protease</keyword>
<dbReference type="STRING" id="3775.A0A1Q3AUQ4"/>
<dbReference type="PANTHER" id="PTHR22936">
    <property type="entry name" value="RHOMBOID-RELATED"/>
    <property type="match status" value="1"/>
</dbReference>
<comment type="subcellular location">
    <subcellularLocation>
        <location evidence="1 6">Membrane</location>
        <topology evidence="1 6">Multi-pass membrane protein</topology>
    </subcellularLocation>
</comment>
<feature type="transmembrane region" description="Helical" evidence="6">
    <location>
        <begin position="189"/>
        <end position="207"/>
    </location>
</feature>
<dbReference type="PANTHER" id="PTHR22936:SF75">
    <property type="entry name" value="RHOMBOID-LIKE PROTEIN 8"/>
    <property type="match status" value="1"/>
</dbReference>
<dbReference type="AlphaFoldDB" id="A0A1Q3AUQ4"/>
<feature type="transmembrane region" description="Helical" evidence="6">
    <location>
        <begin position="293"/>
        <end position="314"/>
    </location>
</feature>
<evidence type="ECO:0000259" key="8">
    <source>
        <dbReference type="Pfam" id="PF01694"/>
    </source>
</evidence>
<organism evidence="9 10">
    <name type="scientific">Cephalotus follicularis</name>
    <name type="common">Albany pitcher plant</name>
    <dbReference type="NCBI Taxonomy" id="3775"/>
    <lineage>
        <taxon>Eukaryota</taxon>
        <taxon>Viridiplantae</taxon>
        <taxon>Streptophyta</taxon>
        <taxon>Embryophyta</taxon>
        <taxon>Tracheophyta</taxon>
        <taxon>Spermatophyta</taxon>
        <taxon>Magnoliopsida</taxon>
        <taxon>eudicotyledons</taxon>
        <taxon>Gunneridae</taxon>
        <taxon>Pentapetalae</taxon>
        <taxon>rosids</taxon>
        <taxon>fabids</taxon>
        <taxon>Oxalidales</taxon>
        <taxon>Cephalotaceae</taxon>
        <taxon>Cephalotus</taxon>
    </lineage>
</organism>
<dbReference type="Proteomes" id="UP000187406">
    <property type="component" value="Unassembled WGS sequence"/>
</dbReference>
<feature type="transmembrane region" description="Helical" evidence="6">
    <location>
        <begin position="162"/>
        <end position="183"/>
    </location>
</feature>
<dbReference type="OrthoDB" id="418595at2759"/>
<feature type="transmembrane region" description="Helical" evidence="6">
    <location>
        <begin position="219"/>
        <end position="239"/>
    </location>
</feature>
<dbReference type="Gene3D" id="1.20.1540.10">
    <property type="entry name" value="Rhomboid-like"/>
    <property type="match status" value="1"/>
</dbReference>
<dbReference type="GO" id="GO:0004252">
    <property type="term" value="F:serine-type endopeptidase activity"/>
    <property type="evidence" value="ECO:0007669"/>
    <property type="project" value="InterPro"/>
</dbReference>
<dbReference type="EC" id="3.4.21.105" evidence="6"/>
<keyword evidence="5 6" id="KW-0472">Membrane</keyword>
<sequence length="387" mass="43153">METPTKKPHTEIDMKPPPPPPPCFDFHDYPRERCKIPVFRSRSGRSRTRDTWIIVVFVLLYIAAFIYTMVVNNCGKESNGDCAIKAFGRVSFQPLYENPLLGPSASTLDKVGALRRIHLTEYGQTWRLFVCPWLHAGAVHLIMNLGSILFIGLFLEKEFGSLRVGIIYILSAFVGSLVTAIFVRNSPAVASSGALFGLLGAMLSGLIQNWKIYTHKFAALVLLFFLSAINLALGLLPYVDNFSNIGGFISGLLLGLVLFFNPELRQLAQTKAGLFEDNVKSFMKFKLKLDRPVLRIVSLLLFGLVFAGCLVAVLRGININQYCGWCRYINCVPSKRWSCNEITASCETMASDAQMTLTCMANGNFKIFPYINISEERITDLCTLICS</sequence>
<evidence type="ECO:0000256" key="6">
    <source>
        <dbReference type="RuleBase" id="RU362115"/>
    </source>
</evidence>
<dbReference type="SUPFAM" id="SSF144091">
    <property type="entry name" value="Rhomboid-like"/>
    <property type="match status" value="1"/>
</dbReference>
<dbReference type="EMBL" id="BDDD01000105">
    <property type="protein sequence ID" value="GAV59312.1"/>
    <property type="molecule type" value="Genomic_DNA"/>
</dbReference>
<feature type="transmembrane region" description="Helical" evidence="6">
    <location>
        <begin position="133"/>
        <end position="155"/>
    </location>
</feature>
<evidence type="ECO:0000256" key="7">
    <source>
        <dbReference type="SAM" id="MobiDB-lite"/>
    </source>
</evidence>
<feature type="region of interest" description="Disordered" evidence="7">
    <location>
        <begin position="1"/>
        <end position="21"/>
    </location>
</feature>
<evidence type="ECO:0000256" key="5">
    <source>
        <dbReference type="ARBA" id="ARBA00023136"/>
    </source>
</evidence>
<evidence type="ECO:0000313" key="9">
    <source>
        <dbReference type="EMBL" id="GAV59312.1"/>
    </source>
</evidence>
<gene>
    <name evidence="9" type="ORF">CFOL_v3_02843</name>
</gene>
<keyword evidence="6" id="KW-0720">Serine protease</keyword>
<comment type="function">
    <text evidence="6">Serine protease involved in intramembrane proteolysis.</text>
</comment>
<reference evidence="10" key="1">
    <citation type="submission" date="2016-04" db="EMBL/GenBank/DDBJ databases">
        <title>Cephalotus genome sequencing.</title>
        <authorList>
            <person name="Fukushima K."/>
            <person name="Hasebe M."/>
            <person name="Fang X."/>
        </authorList>
    </citation>
    <scope>NUCLEOTIDE SEQUENCE [LARGE SCALE GENOMIC DNA]</scope>
    <source>
        <strain evidence="10">cv. St1</strain>
    </source>
</reference>
<evidence type="ECO:0000256" key="4">
    <source>
        <dbReference type="ARBA" id="ARBA00022989"/>
    </source>
</evidence>
<feature type="transmembrane region" description="Helical" evidence="6">
    <location>
        <begin position="51"/>
        <end position="70"/>
    </location>
</feature>
<feature type="compositionally biased region" description="Basic and acidic residues" evidence="7">
    <location>
        <begin position="1"/>
        <end position="14"/>
    </location>
</feature>
<dbReference type="InterPro" id="IPR002610">
    <property type="entry name" value="Peptidase_S54_rhomboid-like"/>
</dbReference>
<evidence type="ECO:0000256" key="3">
    <source>
        <dbReference type="ARBA" id="ARBA00022692"/>
    </source>
</evidence>
<keyword evidence="3 6" id="KW-0812">Transmembrane</keyword>
<evidence type="ECO:0000256" key="2">
    <source>
        <dbReference type="ARBA" id="ARBA00009045"/>
    </source>
</evidence>
<comment type="similarity">
    <text evidence="2 6">Belongs to the peptidase S54 family.</text>
</comment>
<dbReference type="GO" id="GO:0016020">
    <property type="term" value="C:membrane"/>
    <property type="evidence" value="ECO:0007669"/>
    <property type="project" value="UniProtKB-SubCell"/>
</dbReference>
<dbReference type="InterPro" id="IPR022764">
    <property type="entry name" value="Peptidase_S54_rhomboid_dom"/>
</dbReference>
<evidence type="ECO:0000313" key="10">
    <source>
        <dbReference type="Proteomes" id="UP000187406"/>
    </source>
</evidence>
<protein>
    <recommendedName>
        <fullName evidence="6">RHOMBOID-like protein</fullName>
        <ecNumber evidence="6">3.4.21.105</ecNumber>
    </recommendedName>
</protein>
<dbReference type="FunCoup" id="A0A1Q3AUQ4">
    <property type="interactions" value="30"/>
</dbReference>
<dbReference type="Pfam" id="PF01694">
    <property type="entry name" value="Rhomboid"/>
    <property type="match status" value="1"/>
</dbReference>
<dbReference type="InParanoid" id="A0A1Q3AUQ4"/>
<dbReference type="InterPro" id="IPR035952">
    <property type="entry name" value="Rhomboid-like_sf"/>
</dbReference>
<comment type="caution">
    <text evidence="9">The sequence shown here is derived from an EMBL/GenBank/DDBJ whole genome shotgun (WGS) entry which is preliminary data.</text>
</comment>
<name>A0A1Q3AUQ4_CEPFO</name>
<keyword evidence="10" id="KW-1185">Reference proteome</keyword>
<comment type="catalytic activity">
    <reaction evidence="6">
        <text>Cleaves type-1 transmembrane domains using a catalytic dyad composed of serine and histidine that are contributed by different transmembrane domains.</text>
        <dbReference type="EC" id="3.4.21.105"/>
    </reaction>
</comment>